<evidence type="ECO:0000256" key="2">
    <source>
        <dbReference type="ARBA" id="ARBA00022801"/>
    </source>
</evidence>
<feature type="domain" description="UvrD-like helicase ATP-binding" evidence="9">
    <location>
        <begin position="8"/>
        <end position="272"/>
    </location>
</feature>
<protein>
    <recommendedName>
        <fullName evidence="7">DNA 3'-5' helicase</fullName>
        <ecNumber evidence="7">5.6.2.4</ecNumber>
    </recommendedName>
</protein>
<evidence type="ECO:0000256" key="6">
    <source>
        <dbReference type="ARBA" id="ARBA00034617"/>
    </source>
</evidence>
<keyword evidence="13" id="KW-1185">Reference proteome</keyword>
<dbReference type="InterPro" id="IPR027417">
    <property type="entry name" value="P-loop_NTPase"/>
</dbReference>
<dbReference type="InterPro" id="IPR000212">
    <property type="entry name" value="DNA_helicase_UvrD/REP"/>
</dbReference>
<evidence type="ECO:0000313" key="12">
    <source>
        <dbReference type="EMBL" id="STZ13573.1"/>
    </source>
</evidence>
<evidence type="ECO:0000313" key="13">
    <source>
        <dbReference type="Proteomes" id="UP000190435"/>
    </source>
</evidence>
<keyword evidence="5" id="KW-0413">Isomerase</keyword>
<dbReference type="Proteomes" id="UP000190435">
    <property type="component" value="Unassembled WGS sequence"/>
</dbReference>
<evidence type="ECO:0000313" key="14">
    <source>
        <dbReference type="Proteomes" id="UP000255279"/>
    </source>
</evidence>
<dbReference type="AlphaFoldDB" id="A0A1S9ZT75"/>
<name>A0A1S9ZT75_9GAMM</name>
<comment type="catalytic activity">
    <reaction evidence="8">
        <text>ATP + H2O = ADP + phosphate + H(+)</text>
        <dbReference type="Rhea" id="RHEA:13065"/>
        <dbReference type="ChEBI" id="CHEBI:15377"/>
        <dbReference type="ChEBI" id="CHEBI:15378"/>
        <dbReference type="ChEBI" id="CHEBI:30616"/>
        <dbReference type="ChEBI" id="CHEBI:43474"/>
        <dbReference type="ChEBI" id="CHEBI:456216"/>
        <dbReference type="EC" id="5.6.2.4"/>
    </reaction>
</comment>
<dbReference type="Pfam" id="PF00580">
    <property type="entry name" value="UvrD-helicase"/>
    <property type="match status" value="1"/>
</dbReference>
<dbReference type="OrthoDB" id="5318045at2"/>
<dbReference type="InterPro" id="IPR014017">
    <property type="entry name" value="DNA_helicase_UvrD-like_C"/>
</dbReference>
<evidence type="ECO:0000259" key="10">
    <source>
        <dbReference type="Pfam" id="PF13361"/>
    </source>
</evidence>
<feature type="domain" description="UvrD-like helicase C-terminal" evidence="10">
    <location>
        <begin position="370"/>
        <end position="507"/>
    </location>
</feature>
<dbReference type="Pfam" id="PF13361">
    <property type="entry name" value="UvrD_C"/>
    <property type="match status" value="1"/>
</dbReference>
<accession>A0A1S9ZT75</accession>
<reference evidence="12 14" key="2">
    <citation type="submission" date="2018-06" db="EMBL/GenBank/DDBJ databases">
        <authorList>
            <consortium name="Pathogen Informatics"/>
            <person name="Doyle S."/>
        </authorList>
    </citation>
    <scope>NUCLEOTIDE SEQUENCE [LARGE SCALE GENOMIC DNA]</scope>
    <source>
        <strain evidence="12 14">NCTC10293</strain>
    </source>
</reference>
<evidence type="ECO:0000256" key="8">
    <source>
        <dbReference type="ARBA" id="ARBA00048988"/>
    </source>
</evidence>
<keyword evidence="1" id="KW-0547">Nucleotide-binding</keyword>
<dbReference type="GO" id="GO:0005524">
    <property type="term" value="F:ATP binding"/>
    <property type="evidence" value="ECO:0007669"/>
    <property type="project" value="UniProtKB-KW"/>
</dbReference>
<sequence>MSYPPTAEQEVAIRLAKEGKTMKLLAFAGAGKTSTLVFVANALKDLGKEGVYLAFNKAIATEAQRKMPKNVKAKTFHSLALASAPEHVRRRLAEDFAIWDFVDMFKIEDILMNVMQTGIDVQGDHVVKTQKKGRDIISAAQQKNIVDNALLLFYKEEVDEPQLEHVVSAINDYLTLSDDDVRVLAKELYPIVIDMWRDFINPEGKIGLAGRHDVYLKLWALSKPQIDTDFILFDEAQDADPIMSTILANQKAQVIYVGDPYQQIYSFRGAQNVMQNLDAPQAELTQSFRFGQELATCCQPILNALGCKSRIYGLPTKPTKIIDGNPQALSQIDAILTRSNAEAVNVVIDIVNKRKDGYDVPAVLPQNISFKETKQMMFALMQLRKDGKSDHAKLKGFREFKDVIDYANACPMDSEISGYVRMFQNIGFSNVLEAITNVENIDPNQHKGPIITTMHRSKGLEWDNVVLSNDVLDSFMDEDGGVKEELDPEELRLLYVGMTRAQKKLYLNNVGGFLQLLAQQTGEKPLVFERDAA</sequence>
<organism evidence="11 13">
    <name type="scientific">Moraxella caviae</name>
    <dbReference type="NCBI Taxonomy" id="34060"/>
    <lineage>
        <taxon>Bacteria</taxon>
        <taxon>Pseudomonadati</taxon>
        <taxon>Pseudomonadota</taxon>
        <taxon>Gammaproteobacteria</taxon>
        <taxon>Moraxellales</taxon>
        <taxon>Moraxellaceae</taxon>
        <taxon>Moraxella</taxon>
    </lineage>
</organism>
<keyword evidence="2" id="KW-0378">Hydrolase</keyword>
<evidence type="ECO:0000259" key="9">
    <source>
        <dbReference type="Pfam" id="PF00580"/>
    </source>
</evidence>
<keyword evidence="4" id="KW-0067">ATP-binding</keyword>
<dbReference type="GO" id="GO:0000724">
    <property type="term" value="P:double-strand break repair via homologous recombination"/>
    <property type="evidence" value="ECO:0007669"/>
    <property type="project" value="TreeGrafter"/>
</dbReference>
<proteinExistence type="predicted"/>
<keyword evidence="3 12" id="KW-0347">Helicase</keyword>
<dbReference type="GO" id="GO:0003677">
    <property type="term" value="F:DNA binding"/>
    <property type="evidence" value="ECO:0007669"/>
    <property type="project" value="InterPro"/>
</dbReference>
<evidence type="ECO:0000256" key="5">
    <source>
        <dbReference type="ARBA" id="ARBA00023235"/>
    </source>
</evidence>
<evidence type="ECO:0000256" key="3">
    <source>
        <dbReference type="ARBA" id="ARBA00022806"/>
    </source>
</evidence>
<gene>
    <name evidence="11" type="ORF">B0181_11510</name>
    <name evidence="12" type="ORF">NCTC10293_01147</name>
</gene>
<dbReference type="EMBL" id="MUXU01000099">
    <property type="protein sequence ID" value="OOR86724.1"/>
    <property type="molecule type" value="Genomic_DNA"/>
</dbReference>
<comment type="catalytic activity">
    <reaction evidence="6">
        <text>Couples ATP hydrolysis with the unwinding of duplex DNA by translocating in the 3'-5' direction.</text>
        <dbReference type="EC" id="5.6.2.4"/>
    </reaction>
</comment>
<dbReference type="EMBL" id="UGQE01000002">
    <property type="protein sequence ID" value="STZ13573.1"/>
    <property type="molecule type" value="Genomic_DNA"/>
</dbReference>
<evidence type="ECO:0000313" key="11">
    <source>
        <dbReference type="EMBL" id="OOR86724.1"/>
    </source>
</evidence>
<dbReference type="EC" id="5.6.2.4" evidence="7"/>
<reference evidence="11 13" key="1">
    <citation type="submission" date="2017-02" db="EMBL/GenBank/DDBJ databases">
        <title>Draft genome sequence of Moraxella caviae CCUG 355 type strain.</title>
        <authorList>
            <person name="Engstrom-Jakobsson H."/>
            <person name="Salva-Serra F."/>
            <person name="Thorell K."/>
            <person name="Gonzales-Siles L."/>
            <person name="Karlsson R."/>
            <person name="Boulund F."/>
            <person name="Engstrand L."/>
            <person name="Moore E."/>
        </authorList>
    </citation>
    <scope>NUCLEOTIDE SEQUENCE [LARGE SCALE GENOMIC DNA]</scope>
    <source>
        <strain evidence="11 13">CCUG 355</strain>
    </source>
</reference>
<dbReference type="GO" id="GO:0016787">
    <property type="term" value="F:hydrolase activity"/>
    <property type="evidence" value="ECO:0007669"/>
    <property type="project" value="UniProtKB-KW"/>
</dbReference>
<dbReference type="SUPFAM" id="SSF52540">
    <property type="entry name" value="P-loop containing nucleoside triphosphate hydrolases"/>
    <property type="match status" value="1"/>
</dbReference>
<dbReference type="PANTHER" id="PTHR11070:SF30">
    <property type="entry name" value="F-BOX DNA HELICASE 1"/>
    <property type="match status" value="1"/>
</dbReference>
<dbReference type="PANTHER" id="PTHR11070">
    <property type="entry name" value="UVRD / RECB / PCRA DNA HELICASE FAMILY MEMBER"/>
    <property type="match status" value="1"/>
</dbReference>
<dbReference type="Gene3D" id="3.40.50.300">
    <property type="entry name" value="P-loop containing nucleotide triphosphate hydrolases"/>
    <property type="match status" value="2"/>
</dbReference>
<dbReference type="Proteomes" id="UP000255279">
    <property type="component" value="Unassembled WGS sequence"/>
</dbReference>
<evidence type="ECO:0000256" key="4">
    <source>
        <dbReference type="ARBA" id="ARBA00022840"/>
    </source>
</evidence>
<dbReference type="RefSeq" id="WP_078277624.1">
    <property type="nucleotide sequence ID" value="NZ_MUXU01000099.1"/>
</dbReference>
<dbReference type="InterPro" id="IPR014016">
    <property type="entry name" value="UvrD-like_ATP-bd"/>
</dbReference>
<evidence type="ECO:0000256" key="1">
    <source>
        <dbReference type="ARBA" id="ARBA00022741"/>
    </source>
</evidence>
<dbReference type="GO" id="GO:0043138">
    <property type="term" value="F:3'-5' DNA helicase activity"/>
    <property type="evidence" value="ECO:0007669"/>
    <property type="project" value="UniProtKB-EC"/>
</dbReference>
<evidence type="ECO:0000256" key="7">
    <source>
        <dbReference type="ARBA" id="ARBA00034808"/>
    </source>
</evidence>
<dbReference type="STRING" id="34060.B0181_11510"/>
<dbReference type="GO" id="GO:0031297">
    <property type="term" value="P:replication fork processing"/>
    <property type="evidence" value="ECO:0007669"/>
    <property type="project" value="TreeGrafter"/>
</dbReference>